<dbReference type="Gene3D" id="3.80.10.10">
    <property type="entry name" value="Ribonuclease Inhibitor"/>
    <property type="match status" value="1"/>
</dbReference>
<evidence type="ECO:0008006" key="3">
    <source>
        <dbReference type="Google" id="ProtNLM"/>
    </source>
</evidence>
<sequence>MVQQWSRESIFARSTFRDSNETRPLTASAADNRKFFPTRPLHPQLSSHSFHPQDPSRPTVPAFALPVIDYHVPHLTQTPWELERSRRNSLWRRSKPAPMFPAAVFKNLPREVYDAIIAQLELLRVAHDYRCPSCYLKDLYSLSLTSRAWDRAATAVMYSRVWVSTNEEHPKLPKLKIKGAARLKLLRRTLRERRGLSALVRELHLSEFQWLYQSASIDREEIVNLVASLVYACPNLERIVGFHAPYSPSFDRLSQALSTRKNMKERIWVLSGVDDDESDEEEDITQHYYHAACDPTERFLELNSQYRKLTTLVLHQGQLRPDISPTFRAIVGTCRQLPALRHLTLSGLPAATFSNLALNSLPPYLESLRLENLPGISDKGLVRLSTSSSRLSLQNLSLINLEIANLTTISGILCERFPQLRNFTFSQYRSLYLPSNLELPFLRSKTVSYIHWEIRSQASPLPTNLPSITSRETLPQFPFGNAEPLCCLATSLLAASIRNGLFPSLRNIRIPHDPQGRVQETCKPLATAVLPTDLDPFNATNRRSVITAEQEQPNLAHLKSKERADSAKSFPAILEAAFKDHKKSSISSIPSTTVSSNTITSNSARPILPIHSRLAAQARIVAARRQPTVTIQVTDPAGTTRVSNSTSGFMGKLGSNINYDLLPDRARLCTEPFGDAFEDDDDESEGKNAWLTVVRDLAGGDRDLAGRSHFVAAPCGHILHSSKSTLTAEDLF</sequence>
<keyword evidence="2" id="KW-1185">Reference proteome</keyword>
<dbReference type="RefSeq" id="XP_033384657.1">
    <property type="nucleotide sequence ID" value="XM_033531058.1"/>
</dbReference>
<proteinExistence type="predicted"/>
<dbReference type="SUPFAM" id="SSF52047">
    <property type="entry name" value="RNI-like"/>
    <property type="match status" value="1"/>
</dbReference>
<accession>A0A6A5XSP5</accession>
<gene>
    <name evidence="1" type="ORF">BU24DRAFT_450861</name>
</gene>
<evidence type="ECO:0000313" key="2">
    <source>
        <dbReference type="Proteomes" id="UP000799778"/>
    </source>
</evidence>
<dbReference type="EMBL" id="ML978069">
    <property type="protein sequence ID" value="KAF2016318.1"/>
    <property type="molecule type" value="Genomic_DNA"/>
</dbReference>
<dbReference type="GeneID" id="54288455"/>
<name>A0A6A5XSP5_9PLEO</name>
<dbReference type="OrthoDB" id="3210378at2759"/>
<dbReference type="Proteomes" id="UP000799778">
    <property type="component" value="Unassembled WGS sequence"/>
</dbReference>
<protein>
    <recommendedName>
        <fullName evidence="3">F-box domain-containing protein</fullName>
    </recommendedName>
</protein>
<organism evidence="1 2">
    <name type="scientific">Aaosphaeria arxii CBS 175.79</name>
    <dbReference type="NCBI Taxonomy" id="1450172"/>
    <lineage>
        <taxon>Eukaryota</taxon>
        <taxon>Fungi</taxon>
        <taxon>Dikarya</taxon>
        <taxon>Ascomycota</taxon>
        <taxon>Pezizomycotina</taxon>
        <taxon>Dothideomycetes</taxon>
        <taxon>Pleosporomycetidae</taxon>
        <taxon>Pleosporales</taxon>
        <taxon>Pleosporales incertae sedis</taxon>
        <taxon>Aaosphaeria</taxon>
    </lineage>
</organism>
<dbReference type="AlphaFoldDB" id="A0A6A5XSP5"/>
<dbReference type="InterPro" id="IPR032675">
    <property type="entry name" value="LRR_dom_sf"/>
</dbReference>
<evidence type="ECO:0000313" key="1">
    <source>
        <dbReference type="EMBL" id="KAF2016318.1"/>
    </source>
</evidence>
<reference evidence="1" key="1">
    <citation type="journal article" date="2020" name="Stud. Mycol.">
        <title>101 Dothideomycetes genomes: a test case for predicting lifestyles and emergence of pathogens.</title>
        <authorList>
            <person name="Haridas S."/>
            <person name="Albert R."/>
            <person name="Binder M."/>
            <person name="Bloem J."/>
            <person name="Labutti K."/>
            <person name="Salamov A."/>
            <person name="Andreopoulos B."/>
            <person name="Baker S."/>
            <person name="Barry K."/>
            <person name="Bills G."/>
            <person name="Bluhm B."/>
            <person name="Cannon C."/>
            <person name="Castanera R."/>
            <person name="Culley D."/>
            <person name="Daum C."/>
            <person name="Ezra D."/>
            <person name="Gonzalez J."/>
            <person name="Henrissat B."/>
            <person name="Kuo A."/>
            <person name="Liang C."/>
            <person name="Lipzen A."/>
            <person name="Lutzoni F."/>
            <person name="Magnuson J."/>
            <person name="Mondo S."/>
            <person name="Nolan M."/>
            <person name="Ohm R."/>
            <person name="Pangilinan J."/>
            <person name="Park H.-J."/>
            <person name="Ramirez L."/>
            <person name="Alfaro M."/>
            <person name="Sun H."/>
            <person name="Tritt A."/>
            <person name="Yoshinaga Y."/>
            <person name="Zwiers L.-H."/>
            <person name="Turgeon B."/>
            <person name="Goodwin S."/>
            <person name="Spatafora J."/>
            <person name="Crous P."/>
            <person name="Grigoriev I."/>
        </authorList>
    </citation>
    <scope>NUCLEOTIDE SEQUENCE</scope>
    <source>
        <strain evidence="1">CBS 175.79</strain>
    </source>
</reference>